<gene>
    <name evidence="8" type="ORF">N7476_002010</name>
</gene>
<dbReference type="InterPro" id="IPR029058">
    <property type="entry name" value="AB_hydrolase_fold"/>
</dbReference>
<evidence type="ECO:0000313" key="9">
    <source>
        <dbReference type="Proteomes" id="UP001147746"/>
    </source>
</evidence>
<dbReference type="GO" id="GO:0071949">
    <property type="term" value="F:FAD binding"/>
    <property type="evidence" value="ECO:0007669"/>
    <property type="project" value="InterPro"/>
</dbReference>
<sequence length="1039" mass="116166">MATRTIRSTPDESAQIRVREINSPRSWAITDNPHANYPRWLGHSEQLIWLEAMDNGYTRFVVRDARLRSAHYVVGTVSGPVQNLKVGSIAFREDCDDDLSFAVVGQANPDGTLFNPTDRTHVPFPSQPQNTVPGQSAHRPKNVIWFGELVRPSQTPEGQYTMTPMTNLMEYFKLGDIELDGSIDEDSLDFFKDTYHIAFVAKDLESDPSTHTNSSCYLCLMMGWAGSPPTDEYYHAWRYRGLGGTICSPAINAGGTVALLCKKEDGYAADKNRIVLVTNFQTGESREIFASADGKGQWNLSPSAISFASTESLLIQVNQDGRQVLYQLNLKSWPNQPTPADLKLFDGLIPFGSVLDVTTLPGKAEQVLVSCDSFVHSRQLIIQDLPAQVSRPLLPSALGQETFGLTERQVDQIWFLGDEQRQIHAWVIRPSYFNPKQKYPLLYIIHDGPQDSWRQSWDMRYHLALFAEHGYIVVAPNPTGSTGYGHEFTDAVHGSWAGKPYSDLENGFDYICQSLEYVDTERAVALGLGYGGYMVNWIQGHNLGRRFKAVISDNGTFNLLSHLASSTQHSILHGLGGPPWLNPEEWRKWDPAQHAGNWKTPQLIIHGEFNHQHPVSEALAAFNTLNLQSVKTELLCSLPRTMKNMTYISVVRKALGYKMIGDSSDAVWGVMDMVPRTNFPDIRKKSTLRSKAGNILIIPREGENINLTRFYIELAPGINPKDVTLESLQEQAQAIFHPYKVDFAETVWWSAYSIGQRQADCFHRDHRVFLAGDACHTHSPKAGQGMNVSLQDGYNIGWKLGEVLTGLATPSLLETYLFSSGAKTTPAEFQRGFIQSGKYTAGLIAKYEVSLITASIESTQLANVVVGMRLPSAQVVRFCDSKPQQLMKFLKSDGRWRIMVFAGDLTIADNRSKLNSLGEYLSSPQGPIHTFTPSSRDVDSLIETIVVGHGTRHDVELEQIPEHFYPVTGQNQTRDLHKIYYDDKSYNEGHGHAYQFLGIDPLQGALIIVRPDQYVSAMVSINDYPQIGKFFGGFLKSQL</sequence>
<dbReference type="PANTHER" id="PTHR43004:SF10">
    <property type="entry name" value="2-MONOOXYGENASE, PUTATIVE (AFU_ORTHOLOGUE AFUA_6G11480)-RELATED"/>
    <property type="match status" value="1"/>
</dbReference>
<dbReference type="InterPro" id="IPR036249">
    <property type="entry name" value="Thioredoxin-like_sf"/>
</dbReference>
<dbReference type="SUPFAM" id="SSF52833">
    <property type="entry name" value="Thioredoxin-like"/>
    <property type="match status" value="1"/>
</dbReference>
<organism evidence="8 9">
    <name type="scientific">Penicillium atrosanguineum</name>
    <dbReference type="NCBI Taxonomy" id="1132637"/>
    <lineage>
        <taxon>Eukaryota</taxon>
        <taxon>Fungi</taxon>
        <taxon>Dikarya</taxon>
        <taxon>Ascomycota</taxon>
        <taxon>Pezizomycotina</taxon>
        <taxon>Eurotiomycetes</taxon>
        <taxon>Eurotiomycetidae</taxon>
        <taxon>Eurotiales</taxon>
        <taxon>Aspergillaceae</taxon>
        <taxon>Penicillium</taxon>
    </lineage>
</organism>
<dbReference type="GO" id="GO:0072330">
    <property type="term" value="P:monocarboxylic acid biosynthetic process"/>
    <property type="evidence" value="ECO:0007669"/>
    <property type="project" value="UniProtKB-ARBA"/>
</dbReference>
<dbReference type="InterPro" id="IPR002938">
    <property type="entry name" value="FAD-bd"/>
</dbReference>
<evidence type="ECO:0000256" key="3">
    <source>
        <dbReference type="ARBA" id="ARBA00022827"/>
    </source>
</evidence>
<evidence type="ECO:0000256" key="2">
    <source>
        <dbReference type="ARBA" id="ARBA00022630"/>
    </source>
</evidence>
<evidence type="ECO:0008006" key="10">
    <source>
        <dbReference type="Google" id="ProtNLM"/>
    </source>
</evidence>
<dbReference type="Proteomes" id="UP001147746">
    <property type="component" value="Unassembled WGS sequence"/>
</dbReference>
<keyword evidence="4" id="KW-0560">Oxidoreductase</keyword>
<dbReference type="SUPFAM" id="SSF54373">
    <property type="entry name" value="FAD-linked reductases, C-terminal domain"/>
    <property type="match status" value="1"/>
</dbReference>
<dbReference type="InterPro" id="IPR036188">
    <property type="entry name" value="FAD/NAD-bd_sf"/>
</dbReference>
<dbReference type="GO" id="GO:0016709">
    <property type="term" value="F:oxidoreductase activity, acting on paired donors, with incorporation or reduction of molecular oxygen, NAD(P)H as one donor, and incorporation of one atom of oxygen"/>
    <property type="evidence" value="ECO:0007669"/>
    <property type="project" value="UniProtKB-ARBA"/>
</dbReference>
<feature type="domain" description="Peptidase S9 prolyl oligopeptidase catalytic" evidence="5">
    <location>
        <begin position="457"/>
        <end position="635"/>
    </location>
</feature>
<dbReference type="InterPro" id="IPR050641">
    <property type="entry name" value="RIFMO-like"/>
</dbReference>
<keyword evidence="2" id="KW-0285">Flavoprotein</keyword>
<evidence type="ECO:0000256" key="1">
    <source>
        <dbReference type="ARBA" id="ARBA00007801"/>
    </source>
</evidence>
<dbReference type="GO" id="GO:0008236">
    <property type="term" value="F:serine-type peptidase activity"/>
    <property type="evidence" value="ECO:0007669"/>
    <property type="project" value="InterPro"/>
</dbReference>
<dbReference type="EMBL" id="JAPZBO010000002">
    <property type="protein sequence ID" value="KAJ5323410.1"/>
    <property type="molecule type" value="Genomic_DNA"/>
</dbReference>
<feature type="domain" description="FAD-binding" evidence="6">
    <location>
        <begin position="649"/>
        <end position="816"/>
    </location>
</feature>
<dbReference type="Pfam" id="PF00326">
    <property type="entry name" value="Peptidase_S9"/>
    <property type="match status" value="1"/>
</dbReference>
<dbReference type="Gene3D" id="3.40.50.1820">
    <property type="entry name" value="alpha/beta hydrolase"/>
    <property type="match status" value="1"/>
</dbReference>
<accession>A0A9W9Q2L3</accession>
<dbReference type="Pfam" id="PF01494">
    <property type="entry name" value="FAD_binding_3"/>
    <property type="match status" value="1"/>
</dbReference>
<dbReference type="SUPFAM" id="SSF51905">
    <property type="entry name" value="FAD/NAD(P)-binding domain"/>
    <property type="match status" value="1"/>
</dbReference>
<evidence type="ECO:0000259" key="6">
    <source>
        <dbReference type="Pfam" id="PF01494"/>
    </source>
</evidence>
<feature type="domain" description="Phenol hydroxylase-like C-terminal dimerisation" evidence="7">
    <location>
        <begin position="846"/>
        <end position="1038"/>
    </location>
</feature>
<reference evidence="8" key="2">
    <citation type="journal article" date="2023" name="IMA Fungus">
        <title>Comparative genomic study of the Penicillium genus elucidates a diverse pangenome and 15 lateral gene transfer events.</title>
        <authorList>
            <person name="Petersen C."/>
            <person name="Sorensen T."/>
            <person name="Nielsen M.R."/>
            <person name="Sondergaard T.E."/>
            <person name="Sorensen J.L."/>
            <person name="Fitzpatrick D.A."/>
            <person name="Frisvad J.C."/>
            <person name="Nielsen K.L."/>
        </authorList>
    </citation>
    <scope>NUCLEOTIDE SEQUENCE</scope>
    <source>
        <strain evidence="8">IBT 21472</strain>
    </source>
</reference>
<dbReference type="CDD" id="cd02979">
    <property type="entry name" value="PHOX_C"/>
    <property type="match status" value="1"/>
</dbReference>
<comment type="caution">
    <text evidence="8">The sequence shown here is derived from an EMBL/GenBank/DDBJ whole genome shotgun (WGS) entry which is preliminary data.</text>
</comment>
<comment type="similarity">
    <text evidence="1">Belongs to the PheA/TfdB FAD monooxygenase family.</text>
</comment>
<reference evidence="8" key="1">
    <citation type="submission" date="2022-12" db="EMBL/GenBank/DDBJ databases">
        <authorList>
            <person name="Petersen C."/>
        </authorList>
    </citation>
    <scope>NUCLEOTIDE SEQUENCE</scope>
    <source>
        <strain evidence="8">IBT 21472</strain>
    </source>
</reference>
<dbReference type="Gene3D" id="3.30.9.10">
    <property type="entry name" value="D-Amino Acid Oxidase, subunit A, domain 2"/>
    <property type="match status" value="1"/>
</dbReference>
<dbReference type="AlphaFoldDB" id="A0A9W9Q2L3"/>
<evidence type="ECO:0000259" key="5">
    <source>
        <dbReference type="Pfam" id="PF00326"/>
    </source>
</evidence>
<dbReference type="Gene3D" id="3.50.50.60">
    <property type="entry name" value="FAD/NAD(P)-binding domain"/>
    <property type="match status" value="1"/>
</dbReference>
<dbReference type="InterPro" id="IPR012941">
    <property type="entry name" value="Phe_hydrox_C_dim_dom"/>
</dbReference>
<evidence type="ECO:0000313" key="8">
    <source>
        <dbReference type="EMBL" id="KAJ5323410.1"/>
    </source>
</evidence>
<dbReference type="InterPro" id="IPR001375">
    <property type="entry name" value="Peptidase_S9_cat"/>
</dbReference>
<keyword evidence="3" id="KW-0274">FAD</keyword>
<dbReference type="PRINTS" id="PR00420">
    <property type="entry name" value="RNGMNOXGNASE"/>
</dbReference>
<protein>
    <recommendedName>
        <fullName evidence="10">FAD binding domain-containing protein</fullName>
    </recommendedName>
</protein>
<keyword evidence="9" id="KW-1185">Reference proteome</keyword>
<proteinExistence type="inferred from homology"/>
<dbReference type="SUPFAM" id="SSF53474">
    <property type="entry name" value="alpha/beta-Hydrolases"/>
    <property type="match status" value="1"/>
</dbReference>
<name>A0A9W9Q2L3_9EURO</name>
<dbReference type="InterPro" id="IPR038220">
    <property type="entry name" value="PHOX_C_sf"/>
</dbReference>
<dbReference type="PANTHER" id="PTHR43004">
    <property type="entry name" value="TRK SYSTEM POTASSIUM UPTAKE PROTEIN"/>
    <property type="match status" value="1"/>
</dbReference>
<dbReference type="Pfam" id="PF07976">
    <property type="entry name" value="Phe_hydrox_dim"/>
    <property type="match status" value="1"/>
</dbReference>
<dbReference type="Gene3D" id="3.40.30.20">
    <property type="match status" value="1"/>
</dbReference>
<dbReference type="GO" id="GO:0006508">
    <property type="term" value="P:proteolysis"/>
    <property type="evidence" value="ECO:0007669"/>
    <property type="project" value="InterPro"/>
</dbReference>
<evidence type="ECO:0000259" key="7">
    <source>
        <dbReference type="Pfam" id="PF07976"/>
    </source>
</evidence>
<dbReference type="GO" id="GO:0017000">
    <property type="term" value="P:antibiotic biosynthetic process"/>
    <property type="evidence" value="ECO:0007669"/>
    <property type="project" value="UniProtKB-ARBA"/>
</dbReference>
<evidence type="ECO:0000256" key="4">
    <source>
        <dbReference type="ARBA" id="ARBA00023002"/>
    </source>
</evidence>